<accession>A0A562RNP0</accession>
<keyword evidence="6" id="KW-1185">Reference proteome</keyword>
<dbReference type="Gene3D" id="1.20.120.530">
    <property type="entry name" value="GntR ligand-binding domain-like"/>
    <property type="match status" value="1"/>
</dbReference>
<dbReference type="InterPro" id="IPR036390">
    <property type="entry name" value="WH_DNA-bd_sf"/>
</dbReference>
<dbReference type="GO" id="GO:0003700">
    <property type="term" value="F:DNA-binding transcription factor activity"/>
    <property type="evidence" value="ECO:0007669"/>
    <property type="project" value="InterPro"/>
</dbReference>
<dbReference type="PROSITE" id="PS50949">
    <property type="entry name" value="HTH_GNTR"/>
    <property type="match status" value="1"/>
</dbReference>
<dbReference type="PANTHER" id="PTHR43537">
    <property type="entry name" value="TRANSCRIPTIONAL REGULATOR, GNTR FAMILY"/>
    <property type="match status" value="1"/>
</dbReference>
<dbReference type="PRINTS" id="PR00035">
    <property type="entry name" value="HTHGNTR"/>
</dbReference>
<evidence type="ECO:0000256" key="3">
    <source>
        <dbReference type="ARBA" id="ARBA00023163"/>
    </source>
</evidence>
<dbReference type="InterPro" id="IPR036388">
    <property type="entry name" value="WH-like_DNA-bd_sf"/>
</dbReference>
<evidence type="ECO:0000256" key="1">
    <source>
        <dbReference type="ARBA" id="ARBA00023015"/>
    </source>
</evidence>
<dbReference type="InterPro" id="IPR011711">
    <property type="entry name" value="GntR_C"/>
</dbReference>
<keyword evidence="2" id="KW-0238">DNA-binding</keyword>
<feature type="domain" description="HTH gntR-type" evidence="4">
    <location>
        <begin position="3"/>
        <end position="71"/>
    </location>
</feature>
<dbReference type="Proteomes" id="UP000318307">
    <property type="component" value="Unassembled WGS sequence"/>
</dbReference>
<evidence type="ECO:0000259" key="4">
    <source>
        <dbReference type="PROSITE" id="PS50949"/>
    </source>
</evidence>
<protein>
    <submittedName>
        <fullName evidence="5">GntR family transcriptional regulator</fullName>
    </submittedName>
</protein>
<name>A0A562RNP0_9BACT</name>
<reference evidence="5 6" key="1">
    <citation type="submission" date="2019-07" db="EMBL/GenBank/DDBJ databases">
        <title>Genome sequencing of 100 strains of the haloalkaliphilic chemolithoautotrophic sulfur-oxidizing bacterium Thioalkalivibrio.</title>
        <authorList>
            <person name="Muyzer G."/>
        </authorList>
    </citation>
    <scope>NUCLEOTIDE SEQUENCE [LARGE SCALE GENOMIC DNA]</scope>
    <source>
        <strain evidence="5 6">ASO4-4</strain>
    </source>
</reference>
<dbReference type="SMART" id="SM00345">
    <property type="entry name" value="HTH_GNTR"/>
    <property type="match status" value="1"/>
</dbReference>
<dbReference type="EMBL" id="VLLC01000017">
    <property type="protein sequence ID" value="TWI70677.1"/>
    <property type="molecule type" value="Genomic_DNA"/>
</dbReference>
<dbReference type="SMART" id="SM00895">
    <property type="entry name" value="FCD"/>
    <property type="match status" value="1"/>
</dbReference>
<evidence type="ECO:0000313" key="5">
    <source>
        <dbReference type="EMBL" id="TWI70677.1"/>
    </source>
</evidence>
<gene>
    <name evidence="5" type="ORF">LZ24_02247</name>
</gene>
<dbReference type="CDD" id="cd07377">
    <property type="entry name" value="WHTH_GntR"/>
    <property type="match status" value="1"/>
</dbReference>
<comment type="caution">
    <text evidence="5">The sequence shown here is derived from an EMBL/GenBank/DDBJ whole genome shotgun (WGS) entry which is preliminary data.</text>
</comment>
<dbReference type="PANTHER" id="PTHR43537:SF5">
    <property type="entry name" value="UXU OPERON TRANSCRIPTIONAL REGULATOR"/>
    <property type="match status" value="1"/>
</dbReference>
<dbReference type="Pfam" id="PF00392">
    <property type="entry name" value="GntR"/>
    <property type="match status" value="1"/>
</dbReference>
<dbReference type="AlphaFoldDB" id="A0A562RNP0"/>
<dbReference type="Pfam" id="PF07729">
    <property type="entry name" value="FCD"/>
    <property type="match status" value="1"/>
</dbReference>
<dbReference type="Gene3D" id="1.10.10.10">
    <property type="entry name" value="Winged helix-like DNA-binding domain superfamily/Winged helix DNA-binding domain"/>
    <property type="match status" value="1"/>
</dbReference>
<proteinExistence type="predicted"/>
<dbReference type="RefSeq" id="WP_186443083.1">
    <property type="nucleotide sequence ID" value="NZ_VLLC01000017.1"/>
</dbReference>
<dbReference type="GO" id="GO:0003677">
    <property type="term" value="F:DNA binding"/>
    <property type="evidence" value="ECO:0007669"/>
    <property type="project" value="UniProtKB-KW"/>
</dbReference>
<dbReference type="InterPro" id="IPR008920">
    <property type="entry name" value="TF_FadR/GntR_C"/>
</dbReference>
<evidence type="ECO:0000256" key="2">
    <source>
        <dbReference type="ARBA" id="ARBA00023125"/>
    </source>
</evidence>
<evidence type="ECO:0000313" key="6">
    <source>
        <dbReference type="Proteomes" id="UP000318307"/>
    </source>
</evidence>
<dbReference type="SUPFAM" id="SSF46785">
    <property type="entry name" value="Winged helix' DNA-binding domain"/>
    <property type="match status" value="1"/>
</dbReference>
<organism evidence="5 6">
    <name type="scientific">Desulfobotulus alkaliphilus</name>
    <dbReference type="NCBI Taxonomy" id="622671"/>
    <lineage>
        <taxon>Bacteria</taxon>
        <taxon>Pseudomonadati</taxon>
        <taxon>Thermodesulfobacteriota</taxon>
        <taxon>Desulfobacteria</taxon>
        <taxon>Desulfobacterales</taxon>
        <taxon>Desulfobacteraceae</taxon>
        <taxon>Desulfobotulus</taxon>
    </lineage>
</organism>
<dbReference type="SUPFAM" id="SSF48008">
    <property type="entry name" value="GntR ligand-binding domain-like"/>
    <property type="match status" value="1"/>
</dbReference>
<keyword evidence="1" id="KW-0805">Transcription regulation</keyword>
<sequence>MGVYAYERVLMHIREMMAKGEIRQGERLPPERELAERFGVSRHSLRQALQSLGERGLVIRRQGSGTHLMADSEGILAREMACLLTGSGSRMDALLEFRLMLEPGIAAFAARRITGDQLGQLEQLVERQATGQGGFGDLDARFHGLLAEATGNVIVREVMASLATLLDESRSPVWEHPERAACSLGGHRAILDALKSRDEHAAQEAMQAHLESIRKTLVCNGTG</sequence>
<dbReference type="InterPro" id="IPR000524">
    <property type="entry name" value="Tscrpt_reg_HTH_GntR"/>
</dbReference>
<keyword evidence="3" id="KW-0804">Transcription</keyword>